<keyword evidence="2" id="KW-0472">Membrane</keyword>
<feature type="region of interest" description="Disordered" evidence="1">
    <location>
        <begin position="1347"/>
        <end position="1384"/>
    </location>
</feature>
<evidence type="ECO:0000259" key="3">
    <source>
        <dbReference type="SMART" id="SM01307"/>
    </source>
</evidence>
<feature type="transmembrane region" description="Helical" evidence="2">
    <location>
        <begin position="264"/>
        <end position="286"/>
    </location>
</feature>
<feature type="compositionally biased region" description="Low complexity" evidence="1">
    <location>
        <begin position="799"/>
        <end position="810"/>
    </location>
</feature>
<dbReference type="Pfam" id="PF14664">
    <property type="entry name" value="RICTOR_N"/>
    <property type="match status" value="2"/>
</dbReference>
<evidence type="ECO:0000259" key="4">
    <source>
        <dbReference type="SMART" id="SM01308"/>
    </source>
</evidence>
<proteinExistence type="predicted"/>
<feature type="region of interest" description="Disordered" evidence="1">
    <location>
        <begin position="1222"/>
        <end position="1252"/>
    </location>
</feature>
<feature type="compositionally biased region" description="Pro residues" evidence="1">
    <location>
        <begin position="1374"/>
        <end position="1383"/>
    </location>
</feature>
<dbReference type="InterPro" id="IPR028267">
    <property type="entry name" value="Pianissimo_N"/>
</dbReference>
<dbReference type="EMBL" id="JAGTXO010000003">
    <property type="protein sequence ID" value="KAG8469142.1"/>
    <property type="molecule type" value="Genomic_DNA"/>
</dbReference>
<feature type="domain" description="Rapamycin-insensitive companion of mTOR" evidence="5">
    <location>
        <begin position="1419"/>
        <end position="1522"/>
    </location>
</feature>
<organism evidence="6 7">
    <name type="scientific">Diacronema lutheri</name>
    <name type="common">Unicellular marine alga</name>
    <name type="synonym">Monochrysis lutheri</name>
    <dbReference type="NCBI Taxonomy" id="2081491"/>
    <lineage>
        <taxon>Eukaryota</taxon>
        <taxon>Haptista</taxon>
        <taxon>Haptophyta</taxon>
        <taxon>Pavlovophyceae</taxon>
        <taxon>Pavlovales</taxon>
        <taxon>Pavlovaceae</taxon>
        <taxon>Diacronema</taxon>
    </lineage>
</organism>
<dbReference type="SMART" id="SM01307">
    <property type="entry name" value="RICTOR_M"/>
    <property type="match status" value="1"/>
</dbReference>
<comment type="caution">
    <text evidence="6">The sequence shown here is derived from an EMBL/GenBank/DDBJ whole genome shotgun (WGS) entry which is preliminary data.</text>
</comment>
<dbReference type="SMART" id="SM01308">
    <property type="entry name" value="RICTOR_N"/>
    <property type="match status" value="1"/>
</dbReference>
<gene>
    <name evidence="6" type="ORF">KFE25_007660</name>
</gene>
<name>A0A8J5XVE8_DIALT</name>
<evidence type="ECO:0000256" key="1">
    <source>
        <dbReference type="SAM" id="MobiDB-lite"/>
    </source>
</evidence>
<dbReference type="PANTHER" id="PTHR13298:SF11">
    <property type="entry name" value="RAPAMYCIN-INSENSITIVE COMPANION OF MTOR"/>
    <property type="match status" value="1"/>
</dbReference>
<dbReference type="InterPro" id="IPR029452">
    <property type="entry name" value="RICTOR_V"/>
</dbReference>
<keyword evidence="2" id="KW-0812">Transmembrane</keyword>
<feature type="region of interest" description="Disordered" evidence="1">
    <location>
        <begin position="1154"/>
        <end position="1173"/>
    </location>
</feature>
<reference evidence="6" key="1">
    <citation type="submission" date="2021-05" db="EMBL/GenBank/DDBJ databases">
        <title>The genome of the haptophyte Pavlova lutheri (Diacronema luteri, Pavlovales) - a model for lipid biosynthesis in eukaryotic algae.</title>
        <authorList>
            <person name="Hulatt C.J."/>
            <person name="Posewitz M.C."/>
        </authorList>
    </citation>
    <scope>NUCLEOTIDE SEQUENCE</scope>
    <source>
        <strain evidence="6">NIVA-4/92</strain>
    </source>
</reference>
<feature type="compositionally biased region" description="Low complexity" evidence="1">
    <location>
        <begin position="1267"/>
        <end position="1279"/>
    </location>
</feature>
<dbReference type="PANTHER" id="PTHR13298">
    <property type="entry name" value="CYTOSOLIC REGULATOR PIANISSIMO"/>
    <property type="match status" value="1"/>
</dbReference>
<protein>
    <submittedName>
        <fullName evidence="6">Uncharacterized protein</fullName>
    </submittedName>
</protein>
<dbReference type="InterPro" id="IPR028268">
    <property type="entry name" value="Pianissimo_fam"/>
</dbReference>
<sequence length="1585" mass="159193">MRDASDEVALDGQDALLSALRAAALRGGLDAAGGTARAIRAVGALMTDADDARRAACLRTLRYVCATPACWASVHGAGLDTLVSRALQRGGQPTEERVQALKLVRAALRADCGACADAFASALVRVARDGADALRLPALESLRDFAARHAEAAAAQGTLLVLVDAIVPAHAPDAPTPRACADALNGATPGAARAAPDGDDDGAIVEPVVLTLLLLLDLPSTRAHARPALTLARLSAPLLALHAEGSTGRSERAARVMALMLRSWTGLILLAASGVLSSVIGALAGAGDDGLRLLIDLVAPCLLLRERARGGAGAGGAAGARRCARPLACAHACAANGVGCDGGCGCRESSAVCFDAPADAPRVPPRARSRRRASACAPSVRGRDLVTTYRATALLAFLECGLVAALEGACCARPDGAQAERAVALLAALARSAHALFALGKTPTAMRAVEAREPFACAAGAAGGPTQLAGEGLVSALASHAWSDVWAMADRRAAAADGAAGARAAGAGERGAHSPSAGARHAHATARRAPEAAVAWPHVLDADASHPQCAAHAWASGRLAADAAASRGDALRLGAALSATTARADAAWRAQRARDAAARAAAARSPAGASCRLLVEEHASWRLQLCAGPARRHVPSPRLASEQPPGPADEERLCALLRAAAIGRSRDPIEWGWDAIVALCHSHLRERERVAALVRSGHVKLLLQAWRPDQGPFVRTRACDSTLWLVYAGCELVDALAATAEGAEQLCVQFVPSLARSFAAWALQLRLTHLQQVPCARDMPAAGANAAAAPSPPPPLPPKRAATPRAPSAPRIGGGGAADAFATPAALVSGAAGASDAHGAPLAPCAPPSLLRGTARSAGSVGSASASASASASGVASASCALPDALALVGTLGLHLPALVAVLASSPRGSRALHASGVWGALAELLSACDCARARAPAAQAETLLAPARAIVEAASCCCGAEPAARSLLEYACGAECEALRLCAVRQLGAALHGGAGDGDGVTAARAAASEDEELSSDTDADADVDVDAGVGAGAGADAHGVPSCARRRSEEHRWRMRVLAARLADQSSAVAAIAAGVLERACDAGGRASSAALTALVEPAALDALLAASSGTRATATESPGSDASAAAVTAAAYTLLCRLAGTRAGLEALDGGHHDGGRHDGGRLDSRGSSPHRCAGGWIGAQLEQWRDALALAFASRVEAELLAELREFDEHPAPLALPATGAEARTPSLMPPRAQRGDSARADGDAAGGQRPAILARGAHQLRAGDGPTDAPAPASCAPPTPPARAHVTARAEDDVALSAHDARLEDSPAAVRARTRLRGCGRCAGAPGSSLAQLPTPLPTPLRGAAAVGGGAPTRIAGADAGADSFAPLRQPPPPPPSPRVHLYGQLARTAHGRTLLRPALERCVRALADAAAAPRERRAAAWAVAHVAASIDGSALAAEVQREQAALNERSCDNGERADTDGERQALSCSGGAIALLAALARRSRTLSLRGSCACALGFLGKFVHAHDALDAAGWAPCASGPATPTGMEGLFGGLDDCLARAPRMLPMGAAMGAARLDARARTSGGEGGAGGAGAAPRPA</sequence>
<feature type="region of interest" description="Disordered" evidence="1">
    <location>
        <begin position="1265"/>
        <end position="1293"/>
    </location>
</feature>
<feature type="region of interest" description="Disordered" evidence="1">
    <location>
        <begin position="505"/>
        <end position="527"/>
    </location>
</feature>
<evidence type="ECO:0000259" key="5">
    <source>
        <dbReference type="SMART" id="SM01310"/>
    </source>
</evidence>
<feature type="domain" description="Rapamycin-insensitive companion of mTOR middle" evidence="3">
    <location>
        <begin position="648"/>
        <end position="994"/>
    </location>
</feature>
<accession>A0A8J5XVE8</accession>
<evidence type="ECO:0000313" key="6">
    <source>
        <dbReference type="EMBL" id="KAG8469142.1"/>
    </source>
</evidence>
<feature type="compositionally biased region" description="Basic and acidic residues" evidence="1">
    <location>
        <begin position="1154"/>
        <end position="1168"/>
    </location>
</feature>
<feature type="region of interest" description="Disordered" evidence="1">
    <location>
        <begin position="783"/>
        <end position="814"/>
    </location>
</feature>
<dbReference type="InterPro" id="IPR029451">
    <property type="entry name" value="RICTOR_M"/>
</dbReference>
<evidence type="ECO:0000256" key="2">
    <source>
        <dbReference type="SAM" id="Phobius"/>
    </source>
</evidence>
<feature type="domain" description="Rapamycin-insensitive companion of mTOR N-terminal" evidence="4">
    <location>
        <begin position="29"/>
        <end position="438"/>
    </location>
</feature>
<keyword evidence="2" id="KW-1133">Transmembrane helix</keyword>
<dbReference type="SMART" id="SM01310">
    <property type="entry name" value="RICTOR_V"/>
    <property type="match status" value="1"/>
</dbReference>
<evidence type="ECO:0000313" key="7">
    <source>
        <dbReference type="Proteomes" id="UP000751190"/>
    </source>
</evidence>
<dbReference type="GO" id="GO:0031932">
    <property type="term" value="C:TORC2 complex"/>
    <property type="evidence" value="ECO:0007669"/>
    <property type="project" value="InterPro"/>
</dbReference>
<dbReference type="Proteomes" id="UP000751190">
    <property type="component" value="Unassembled WGS sequence"/>
</dbReference>
<dbReference type="GO" id="GO:0038203">
    <property type="term" value="P:TORC2 signaling"/>
    <property type="evidence" value="ECO:0007669"/>
    <property type="project" value="TreeGrafter"/>
</dbReference>
<keyword evidence="7" id="KW-1185">Reference proteome</keyword>
<feature type="compositionally biased region" description="Basic and acidic residues" evidence="1">
    <location>
        <begin position="1238"/>
        <end position="1247"/>
    </location>
</feature>
<dbReference type="OrthoDB" id="10690700at2759"/>